<dbReference type="PROSITE" id="PS00583">
    <property type="entry name" value="PFKB_KINASES_1"/>
    <property type="match status" value="1"/>
</dbReference>
<evidence type="ECO:0000313" key="7">
    <source>
        <dbReference type="Proteomes" id="UP000235943"/>
    </source>
</evidence>
<dbReference type="InterPro" id="IPR029056">
    <property type="entry name" value="Ribokinase-like"/>
</dbReference>
<keyword evidence="7" id="KW-1185">Reference proteome</keyword>
<sequence length="350" mass="37128">MPSQPQPPASTTLRRAGPDSGGARLAITGSIATDHLMTFPGRFTDQLIAGRLDHVSLSFLVDDLEIRHGGVAANIAFGLGCLGTAPLLVGAVGDDFGDYEVWLKAHGVDTAYVRVSARQRTARFMCTTDADQNQIASFHTGAMADAAAIDLAPLMAGPGGVDLVLVSPNDPEAMVRHTEQCRERGTPFAADPSQQLAVLAGDDVRRLVTGARWLFTNEYEAALLLERTGWSRHEVLRRVGTWLTTRGAAGVRVESAQDGTMDFPAVPATATADPTGVGDAFRAGFLAAAVSWSLPPREAVPLGCALATTALESIGPQQYGLCATELLRRIATTYGDSTANRLTRHLKHIM</sequence>
<dbReference type="OrthoDB" id="9779730at2"/>
<proteinExistence type="inferred from homology"/>
<comment type="caution">
    <text evidence="6">The sequence shown here is derived from an EMBL/GenBank/DDBJ whole genome shotgun (WGS) entry which is preliminary data.</text>
</comment>
<gene>
    <name evidence="6" type="ORF">C1J00_22555</name>
</gene>
<dbReference type="GO" id="GO:0016301">
    <property type="term" value="F:kinase activity"/>
    <property type="evidence" value="ECO:0007669"/>
    <property type="project" value="UniProtKB-KW"/>
</dbReference>
<evidence type="ECO:0000259" key="5">
    <source>
        <dbReference type="Pfam" id="PF00294"/>
    </source>
</evidence>
<name>A0A2N8TLX1_9ACTN</name>
<dbReference type="PANTHER" id="PTHR43085:SF46">
    <property type="entry name" value="ADENOSINE KINASE"/>
    <property type="match status" value="1"/>
</dbReference>
<dbReference type="AlphaFoldDB" id="A0A2N8TLX1"/>
<evidence type="ECO:0000256" key="3">
    <source>
        <dbReference type="ARBA" id="ARBA00022777"/>
    </source>
</evidence>
<keyword evidence="2" id="KW-0808">Transferase</keyword>
<dbReference type="SUPFAM" id="SSF53613">
    <property type="entry name" value="Ribokinase-like"/>
    <property type="match status" value="1"/>
</dbReference>
<protein>
    <submittedName>
        <fullName evidence="6">Carbohydrate kinase family protein</fullName>
    </submittedName>
</protein>
<feature type="region of interest" description="Disordered" evidence="4">
    <location>
        <begin position="1"/>
        <end position="21"/>
    </location>
</feature>
<comment type="similarity">
    <text evidence="1">Belongs to the carbohydrate kinase PfkB family.</text>
</comment>
<evidence type="ECO:0000256" key="1">
    <source>
        <dbReference type="ARBA" id="ARBA00010688"/>
    </source>
</evidence>
<dbReference type="InterPro" id="IPR050306">
    <property type="entry name" value="PfkB_Carbo_kinase"/>
</dbReference>
<evidence type="ECO:0000313" key="6">
    <source>
        <dbReference type="EMBL" id="PNG20017.1"/>
    </source>
</evidence>
<dbReference type="PANTHER" id="PTHR43085">
    <property type="entry name" value="HEXOKINASE FAMILY MEMBER"/>
    <property type="match status" value="1"/>
</dbReference>
<dbReference type="EMBL" id="POUC01000171">
    <property type="protein sequence ID" value="PNG20017.1"/>
    <property type="molecule type" value="Genomic_DNA"/>
</dbReference>
<dbReference type="Proteomes" id="UP000235943">
    <property type="component" value="Unassembled WGS sequence"/>
</dbReference>
<evidence type="ECO:0000256" key="4">
    <source>
        <dbReference type="SAM" id="MobiDB-lite"/>
    </source>
</evidence>
<reference evidence="6 7" key="1">
    <citation type="submission" date="2018-01" db="EMBL/GenBank/DDBJ databases">
        <title>Draft genome sequence of Streptomyces sp. 13K301.</title>
        <authorList>
            <person name="Sahin N."/>
            <person name="Saygin H."/>
            <person name="Ay H."/>
        </authorList>
    </citation>
    <scope>NUCLEOTIDE SEQUENCE [LARGE SCALE GENOMIC DNA]</scope>
    <source>
        <strain evidence="6 7">13K301</strain>
    </source>
</reference>
<feature type="domain" description="Carbohydrate kinase PfkB" evidence="5">
    <location>
        <begin position="47"/>
        <end position="317"/>
    </location>
</feature>
<keyword evidence="3 6" id="KW-0418">Kinase</keyword>
<dbReference type="CDD" id="cd01942">
    <property type="entry name" value="ribokinase_group_A"/>
    <property type="match status" value="1"/>
</dbReference>
<organism evidence="6 7">
    <name type="scientific">Streptomyces cahuitamycinicus</name>
    <dbReference type="NCBI Taxonomy" id="2070367"/>
    <lineage>
        <taxon>Bacteria</taxon>
        <taxon>Bacillati</taxon>
        <taxon>Actinomycetota</taxon>
        <taxon>Actinomycetes</taxon>
        <taxon>Kitasatosporales</taxon>
        <taxon>Streptomycetaceae</taxon>
        <taxon>Streptomyces</taxon>
    </lineage>
</organism>
<dbReference type="Pfam" id="PF00294">
    <property type="entry name" value="PfkB"/>
    <property type="match status" value="1"/>
</dbReference>
<dbReference type="InterPro" id="IPR011611">
    <property type="entry name" value="PfkB_dom"/>
</dbReference>
<evidence type="ECO:0000256" key="2">
    <source>
        <dbReference type="ARBA" id="ARBA00022679"/>
    </source>
</evidence>
<dbReference type="Gene3D" id="3.40.1190.20">
    <property type="match status" value="1"/>
</dbReference>
<accession>A0A2N8TLX1</accession>
<dbReference type="InterPro" id="IPR002173">
    <property type="entry name" value="Carboh/pur_kinase_PfkB_CS"/>
</dbReference>